<reference evidence="2 3" key="1">
    <citation type="submission" date="2017-08" db="EMBL/GenBank/DDBJ databases">
        <title>Infants hospitalized years apart are colonized by the same room-sourced microbial strains.</title>
        <authorList>
            <person name="Brooks B."/>
            <person name="Olm M.R."/>
            <person name="Firek B.A."/>
            <person name="Baker R."/>
            <person name="Thomas B.C."/>
            <person name="Morowitz M.J."/>
            <person name="Banfield J.F."/>
        </authorList>
    </citation>
    <scope>NUCLEOTIDE SEQUENCE [LARGE SCALE GENOMIC DNA]</scope>
    <source>
        <strain evidence="2">S2_003_000_R2_14</strain>
    </source>
</reference>
<keyword evidence="1" id="KW-0732">Signal</keyword>
<feature type="signal peptide" evidence="1">
    <location>
        <begin position="1"/>
        <end position="18"/>
    </location>
</feature>
<accession>A0A2W5TYA0</accession>
<sequence>MRATAVLVLLSLSAVSRADCPRPEGVKAGSVATRGDAERLKFLSARVTDESAAATRWTGGWGGAYGLFTIVQLAVAPLFPEEERPDWYWGAFSTAVGVAFSILDPLEVLSGGPGFARRAASATPDSTCALLADGERMLREGAAHEATGRKWYVHLANVLFNAGIGVVLGLAHNRWVSGAINAAVGLAIGEATIFTSPNGLGDALVAYESGAPVVTFRVVPAAGPGVGVLLTF</sequence>
<dbReference type="AlphaFoldDB" id="A0A2W5TYA0"/>
<protein>
    <submittedName>
        <fullName evidence="2">Uncharacterized protein</fullName>
    </submittedName>
</protein>
<feature type="chain" id="PRO_5015887359" evidence="1">
    <location>
        <begin position="19"/>
        <end position="232"/>
    </location>
</feature>
<evidence type="ECO:0000313" key="3">
    <source>
        <dbReference type="Proteomes" id="UP000249061"/>
    </source>
</evidence>
<dbReference type="EMBL" id="QFQP01000002">
    <property type="protein sequence ID" value="PZR17296.1"/>
    <property type="molecule type" value="Genomic_DNA"/>
</dbReference>
<organism evidence="2 3">
    <name type="scientific">Archangium gephyra</name>
    <dbReference type="NCBI Taxonomy" id="48"/>
    <lineage>
        <taxon>Bacteria</taxon>
        <taxon>Pseudomonadati</taxon>
        <taxon>Myxococcota</taxon>
        <taxon>Myxococcia</taxon>
        <taxon>Myxococcales</taxon>
        <taxon>Cystobacterineae</taxon>
        <taxon>Archangiaceae</taxon>
        <taxon>Archangium</taxon>
    </lineage>
</organism>
<name>A0A2W5TYA0_9BACT</name>
<evidence type="ECO:0000256" key="1">
    <source>
        <dbReference type="SAM" id="SignalP"/>
    </source>
</evidence>
<gene>
    <name evidence="2" type="ORF">DI536_02935</name>
</gene>
<proteinExistence type="predicted"/>
<evidence type="ECO:0000313" key="2">
    <source>
        <dbReference type="EMBL" id="PZR17296.1"/>
    </source>
</evidence>
<dbReference type="Proteomes" id="UP000249061">
    <property type="component" value="Unassembled WGS sequence"/>
</dbReference>
<comment type="caution">
    <text evidence="2">The sequence shown here is derived from an EMBL/GenBank/DDBJ whole genome shotgun (WGS) entry which is preliminary data.</text>
</comment>